<dbReference type="PIRSF" id="PIRSF000521">
    <property type="entry name" value="Transaminase_4ab_Lys_Orn"/>
    <property type="match status" value="1"/>
</dbReference>
<dbReference type="RefSeq" id="WP_238289223.1">
    <property type="nucleotide sequence ID" value="NZ_BPQS01000014.1"/>
</dbReference>
<dbReference type="Gene3D" id="3.40.640.10">
    <property type="entry name" value="Type I PLP-dependent aspartate aminotransferase-like (Major domain)"/>
    <property type="match status" value="1"/>
</dbReference>
<dbReference type="PROSITE" id="PS00600">
    <property type="entry name" value="AA_TRANSFER_CLASS_3"/>
    <property type="match status" value="1"/>
</dbReference>
<comment type="caution">
    <text evidence="5">The sequence shown here is derived from an EMBL/GenBank/DDBJ whole genome shotgun (WGS) entry which is preliminary data.</text>
</comment>
<gene>
    <name evidence="5" type="ORF">QWZ18_25980</name>
</gene>
<organism evidence="5 6">
    <name type="scientific">Methylobacterium longum</name>
    <dbReference type="NCBI Taxonomy" id="767694"/>
    <lineage>
        <taxon>Bacteria</taxon>
        <taxon>Pseudomonadati</taxon>
        <taxon>Pseudomonadota</taxon>
        <taxon>Alphaproteobacteria</taxon>
        <taxon>Hyphomicrobiales</taxon>
        <taxon>Methylobacteriaceae</taxon>
        <taxon>Methylobacterium</taxon>
    </lineage>
</organism>
<keyword evidence="6" id="KW-1185">Reference proteome</keyword>
<dbReference type="InterPro" id="IPR015422">
    <property type="entry name" value="PyrdxlP-dep_Trfase_small"/>
</dbReference>
<evidence type="ECO:0000313" key="6">
    <source>
        <dbReference type="Proteomes" id="UP001244297"/>
    </source>
</evidence>
<dbReference type="PANTHER" id="PTHR45688:SF13">
    <property type="entry name" value="ALANINE--GLYOXYLATE AMINOTRANSFERASE 2-LIKE"/>
    <property type="match status" value="1"/>
</dbReference>
<accession>A0ABT8AW10</accession>
<dbReference type="Pfam" id="PF00202">
    <property type="entry name" value="Aminotran_3"/>
    <property type="match status" value="1"/>
</dbReference>
<comment type="cofactor">
    <cofactor evidence="1">
        <name>pyridoxal 5'-phosphate</name>
        <dbReference type="ChEBI" id="CHEBI:597326"/>
    </cofactor>
</comment>
<evidence type="ECO:0000313" key="5">
    <source>
        <dbReference type="EMBL" id="MDN3574038.1"/>
    </source>
</evidence>
<evidence type="ECO:0000256" key="1">
    <source>
        <dbReference type="ARBA" id="ARBA00001933"/>
    </source>
</evidence>
<dbReference type="Proteomes" id="UP001244297">
    <property type="component" value="Unassembled WGS sequence"/>
</dbReference>
<dbReference type="InterPro" id="IPR015421">
    <property type="entry name" value="PyrdxlP-dep_Trfase_major"/>
</dbReference>
<keyword evidence="5" id="KW-0032">Aminotransferase</keyword>
<dbReference type="SUPFAM" id="SSF53383">
    <property type="entry name" value="PLP-dependent transferases"/>
    <property type="match status" value="1"/>
</dbReference>
<keyword evidence="3 4" id="KW-0663">Pyridoxal phosphate</keyword>
<sequence length="433" mass="45565">MTRNADPDLWTRARRHLVRYGGTFAPVIIERAEGSFVIDADGRKILDFTSGQMSAILGHGHPEIAAVVADHARTLDHLFSGMLSRPVVDLATELAGIAPGGLERTLLLTTGAEANEAALRMAKLATGGWEVVGFAQSWHGMTAGAAAATYSAGRKGYGPAQVGSFAIPAPNAYRPAFERDGAADWQGELDYAFALVDRQSTGNLAAFLAEPILSSGGILDLPPGYLAALKRKCVERGMLLILDEAQTGIGRTGLMFACERDGVVPDILTLSKTLGAGLPLAAVMTTAAIEDLCHARGFLFYTTHVSDPLPAAVGLKVLEIVARDGLVARAATAGARLAARLRALQQRFACIGDVRGRGLLQGVEIVADRATKVPAPDLGDAVTRRCLELGLSMNIVQLPDMGGVFRIAPPLTASDAELDLGLDILERALESSV</sequence>
<dbReference type="EMBL" id="JAUFPT010000092">
    <property type="protein sequence ID" value="MDN3574038.1"/>
    <property type="molecule type" value="Genomic_DNA"/>
</dbReference>
<name>A0ABT8AW10_9HYPH</name>
<keyword evidence="5" id="KW-0808">Transferase</keyword>
<dbReference type="InterPro" id="IPR049704">
    <property type="entry name" value="Aminotrans_3_PPA_site"/>
</dbReference>
<dbReference type="PANTHER" id="PTHR45688">
    <property type="match status" value="1"/>
</dbReference>
<evidence type="ECO:0000256" key="4">
    <source>
        <dbReference type="RuleBase" id="RU003560"/>
    </source>
</evidence>
<reference evidence="6" key="1">
    <citation type="journal article" date="2019" name="Int. J. Syst. Evol. Microbiol.">
        <title>The Global Catalogue of Microorganisms (GCM) 10K type strain sequencing project: providing services to taxonomists for standard genome sequencing and annotation.</title>
        <authorList>
            <consortium name="The Broad Institute Genomics Platform"/>
            <consortium name="The Broad Institute Genome Sequencing Center for Infectious Disease"/>
            <person name="Wu L."/>
            <person name="Ma J."/>
        </authorList>
    </citation>
    <scope>NUCLEOTIDE SEQUENCE [LARGE SCALE GENOMIC DNA]</scope>
    <source>
        <strain evidence="6">CECT 7806</strain>
    </source>
</reference>
<evidence type="ECO:0000256" key="2">
    <source>
        <dbReference type="ARBA" id="ARBA00008954"/>
    </source>
</evidence>
<dbReference type="InterPro" id="IPR015424">
    <property type="entry name" value="PyrdxlP-dep_Trfase"/>
</dbReference>
<dbReference type="CDD" id="cd00610">
    <property type="entry name" value="OAT_like"/>
    <property type="match status" value="1"/>
</dbReference>
<dbReference type="InterPro" id="IPR005814">
    <property type="entry name" value="Aminotrans_3"/>
</dbReference>
<dbReference type="GO" id="GO:0008483">
    <property type="term" value="F:transaminase activity"/>
    <property type="evidence" value="ECO:0007669"/>
    <property type="project" value="UniProtKB-KW"/>
</dbReference>
<dbReference type="Gene3D" id="3.90.1150.10">
    <property type="entry name" value="Aspartate Aminotransferase, domain 1"/>
    <property type="match status" value="1"/>
</dbReference>
<protein>
    <submittedName>
        <fullName evidence="5">Aspartate aminotransferase family protein</fullName>
    </submittedName>
</protein>
<evidence type="ECO:0000256" key="3">
    <source>
        <dbReference type="ARBA" id="ARBA00022898"/>
    </source>
</evidence>
<proteinExistence type="inferred from homology"/>
<comment type="similarity">
    <text evidence="2 4">Belongs to the class-III pyridoxal-phosphate-dependent aminotransferase family.</text>
</comment>